<keyword evidence="4" id="KW-1185">Reference proteome</keyword>
<evidence type="ECO:0000313" key="4">
    <source>
        <dbReference type="Proteomes" id="UP000486602"/>
    </source>
</evidence>
<organism evidence="3 4">
    <name type="scientific">Cryomorpha ignava</name>
    <dbReference type="NCBI Taxonomy" id="101383"/>
    <lineage>
        <taxon>Bacteria</taxon>
        <taxon>Pseudomonadati</taxon>
        <taxon>Bacteroidota</taxon>
        <taxon>Flavobacteriia</taxon>
        <taxon>Flavobacteriales</taxon>
        <taxon>Cryomorphaceae</taxon>
        <taxon>Cryomorpha</taxon>
    </lineage>
</organism>
<dbReference type="Gene3D" id="3.90.470.20">
    <property type="entry name" value="4'-phosphopantetheinyl transferase domain"/>
    <property type="match status" value="2"/>
</dbReference>
<dbReference type="RefSeq" id="WP_163285368.1">
    <property type="nucleotide sequence ID" value="NZ_JAAGVY010000018.1"/>
</dbReference>
<sequence>MPLLYYRSLQNAEIALWKATEHSDFFRDNLKEQDFPTDQVEQIHHPEKIHQWYASRFLLCRIYPAAIQLYSQRKPYLFNGPEISFSHSQDVVAVQISHYKSGIDVQWADPKLKVISARFLNDMDMETVKTSDEIISLSIIWSIKEAVFKYYGTGLTFKHIEVKHYDPVSDTALAVANRNGEKQTHKLIVDYIDGMSLAYVIE</sequence>
<keyword evidence="1 3" id="KW-0808">Transferase</keyword>
<dbReference type="GO" id="GO:0000287">
    <property type="term" value="F:magnesium ion binding"/>
    <property type="evidence" value="ECO:0007669"/>
    <property type="project" value="InterPro"/>
</dbReference>
<comment type="caution">
    <text evidence="3">The sequence shown here is derived from an EMBL/GenBank/DDBJ whole genome shotgun (WGS) entry which is preliminary data.</text>
</comment>
<feature type="domain" description="4'-phosphopantetheinyl transferase" evidence="2">
    <location>
        <begin position="102"/>
        <end position="186"/>
    </location>
</feature>
<dbReference type="EMBL" id="JAAGVY010000018">
    <property type="protein sequence ID" value="NEN23974.1"/>
    <property type="molecule type" value="Genomic_DNA"/>
</dbReference>
<name>A0A7K3WR78_9FLAO</name>
<dbReference type="GO" id="GO:0008897">
    <property type="term" value="F:holo-[acyl-carrier-protein] synthase activity"/>
    <property type="evidence" value="ECO:0007669"/>
    <property type="project" value="InterPro"/>
</dbReference>
<dbReference type="InterPro" id="IPR037143">
    <property type="entry name" value="4-PPantetheinyl_Trfase_dom_sf"/>
</dbReference>
<proteinExistence type="predicted"/>
<evidence type="ECO:0000256" key="1">
    <source>
        <dbReference type="ARBA" id="ARBA00022679"/>
    </source>
</evidence>
<evidence type="ECO:0000259" key="2">
    <source>
        <dbReference type="Pfam" id="PF01648"/>
    </source>
</evidence>
<dbReference type="InterPro" id="IPR008278">
    <property type="entry name" value="4-PPantetheinyl_Trfase_dom"/>
</dbReference>
<evidence type="ECO:0000313" key="3">
    <source>
        <dbReference type="EMBL" id="NEN23974.1"/>
    </source>
</evidence>
<accession>A0A7K3WR78</accession>
<reference evidence="3 4" key="1">
    <citation type="submission" date="2020-02" db="EMBL/GenBank/DDBJ databases">
        <title>Out from the shadows clarifying the taxonomy of the family Cryomorphaceae and related taxa by utilizing the GTDB taxonomic framework.</title>
        <authorList>
            <person name="Bowman J.P."/>
        </authorList>
    </citation>
    <scope>NUCLEOTIDE SEQUENCE [LARGE SCALE GENOMIC DNA]</scope>
    <source>
        <strain evidence="3 4">QSSC 1-22</strain>
    </source>
</reference>
<dbReference type="Proteomes" id="UP000486602">
    <property type="component" value="Unassembled WGS sequence"/>
</dbReference>
<dbReference type="SUPFAM" id="SSF56214">
    <property type="entry name" value="4'-phosphopantetheinyl transferase"/>
    <property type="match status" value="2"/>
</dbReference>
<dbReference type="AlphaFoldDB" id="A0A7K3WR78"/>
<protein>
    <submittedName>
        <fullName evidence="3">4'-phosphopantetheinyl transferase superfamily protein</fullName>
    </submittedName>
</protein>
<dbReference type="Pfam" id="PF01648">
    <property type="entry name" value="ACPS"/>
    <property type="match status" value="1"/>
</dbReference>
<gene>
    <name evidence="3" type="ORF">G3O08_10730</name>
</gene>